<feature type="domain" description="UspA" evidence="2">
    <location>
        <begin position="6"/>
        <end position="150"/>
    </location>
</feature>
<feature type="domain" description="UspA" evidence="2">
    <location>
        <begin position="172"/>
        <end position="306"/>
    </location>
</feature>
<comment type="similarity">
    <text evidence="1">Belongs to the universal stress protein A family.</text>
</comment>
<dbReference type="SUPFAM" id="SSF52402">
    <property type="entry name" value="Adenine nucleotide alpha hydrolases-like"/>
    <property type="match status" value="2"/>
</dbReference>
<dbReference type="EMBL" id="PNIO01000019">
    <property type="protein sequence ID" value="PMP71931.1"/>
    <property type="molecule type" value="Genomic_DNA"/>
</dbReference>
<dbReference type="Gene3D" id="3.40.50.620">
    <property type="entry name" value="HUPs"/>
    <property type="match status" value="2"/>
</dbReference>
<name>A0A2J6WNI9_9BACT</name>
<organism evidence="3 4">
    <name type="scientific">Thermodesulfovibrio aggregans</name>
    <dbReference type="NCBI Taxonomy" id="86166"/>
    <lineage>
        <taxon>Bacteria</taxon>
        <taxon>Pseudomonadati</taxon>
        <taxon>Nitrospirota</taxon>
        <taxon>Thermodesulfovibrionia</taxon>
        <taxon>Thermodesulfovibrionales</taxon>
        <taxon>Thermodesulfovibrionaceae</taxon>
        <taxon>Thermodesulfovibrio</taxon>
    </lineage>
</organism>
<dbReference type="AlphaFoldDB" id="A0A2J6WNI9"/>
<proteinExistence type="inferred from homology"/>
<dbReference type="InterPro" id="IPR006015">
    <property type="entry name" value="Universal_stress_UspA"/>
</dbReference>
<dbReference type="InterPro" id="IPR014729">
    <property type="entry name" value="Rossmann-like_a/b/a_fold"/>
</dbReference>
<dbReference type="Pfam" id="PF00582">
    <property type="entry name" value="Usp"/>
    <property type="match status" value="2"/>
</dbReference>
<dbReference type="PRINTS" id="PR01438">
    <property type="entry name" value="UNVRSLSTRESS"/>
</dbReference>
<comment type="caution">
    <text evidence="3">The sequence shown here is derived from an EMBL/GenBank/DDBJ whole genome shotgun (WGS) entry which is preliminary data.</text>
</comment>
<evidence type="ECO:0000313" key="3">
    <source>
        <dbReference type="EMBL" id="PMP71931.1"/>
    </source>
</evidence>
<reference evidence="3 4" key="1">
    <citation type="submission" date="2018-01" db="EMBL/GenBank/DDBJ databases">
        <title>Metagenomic assembled genomes from two thermal pools in the Uzon Caldera, Kamchatka, Russia.</title>
        <authorList>
            <person name="Wilkins L."/>
            <person name="Ettinger C."/>
        </authorList>
    </citation>
    <scope>NUCLEOTIDE SEQUENCE [LARGE SCALE GENOMIC DNA]</scope>
    <source>
        <strain evidence="3">ZAV-04</strain>
    </source>
</reference>
<dbReference type="CDD" id="cd00293">
    <property type="entry name" value="USP-like"/>
    <property type="match status" value="2"/>
</dbReference>
<evidence type="ECO:0000313" key="4">
    <source>
        <dbReference type="Proteomes" id="UP000242288"/>
    </source>
</evidence>
<dbReference type="InterPro" id="IPR006016">
    <property type="entry name" value="UspA"/>
</dbReference>
<dbReference type="PANTHER" id="PTHR46268">
    <property type="entry name" value="STRESS RESPONSE PROTEIN NHAX"/>
    <property type="match status" value="1"/>
</dbReference>
<gene>
    <name evidence="3" type="ORF">C0186_02465</name>
</gene>
<accession>A0A2J6WNI9</accession>
<dbReference type="Proteomes" id="UP000242288">
    <property type="component" value="Unassembled WGS sequence"/>
</dbReference>
<dbReference type="PANTHER" id="PTHR46268:SF6">
    <property type="entry name" value="UNIVERSAL STRESS PROTEIN UP12"/>
    <property type="match status" value="1"/>
</dbReference>
<evidence type="ECO:0000256" key="1">
    <source>
        <dbReference type="ARBA" id="ARBA00008791"/>
    </source>
</evidence>
<evidence type="ECO:0000259" key="2">
    <source>
        <dbReference type="Pfam" id="PF00582"/>
    </source>
</evidence>
<sequence length="311" mass="34695">MISCPFERVLLPVDRSDNSNRAIKFAAAVLSNIESADITILYVMTGGYLSERMKNIDFRAELIKESEIFKKIKAKHIENNIVPFLNEYESILKTAGVKARIIKRIEEGDPGNKIIEIVTNEGFQTVMLARRGMSEVRGFLLGSVSNKVIHGLLNQNIYIVGEKISEQSPLCRILVPVDGSEYSMKALEHSVGLAKTIKGIENITILRVINISFYFERVKQGIDPEAEAEEILNKAKKRFIDENISDEKLVITKIRVGLPAVEILKEIEEGGYSLIIMGRKGRSALRDLVFGGVSSAVINKCFEPTVAIINQ</sequence>
<protein>
    <submittedName>
        <fullName evidence="3">Universal stress protein</fullName>
    </submittedName>
</protein>